<sequence length="65" mass="7680">MRYSRIVEGIREKRKLRQLQMNMTTFKKNTPPPPEPEVEVKEEVEEYVLIPGDCSENMTIIVTEK</sequence>
<evidence type="ECO:0000313" key="1">
    <source>
        <dbReference type="EMBL" id="QHU34414.1"/>
    </source>
</evidence>
<proteinExistence type="predicted"/>
<organism evidence="1">
    <name type="scientific">viral metagenome</name>
    <dbReference type="NCBI Taxonomy" id="1070528"/>
    <lineage>
        <taxon>unclassified sequences</taxon>
        <taxon>metagenomes</taxon>
        <taxon>organismal metagenomes</taxon>
    </lineage>
</organism>
<dbReference type="EMBL" id="MN740570">
    <property type="protein sequence ID" value="QHU34414.1"/>
    <property type="molecule type" value="Genomic_DNA"/>
</dbReference>
<dbReference type="AlphaFoldDB" id="A0A6C0LXU7"/>
<name>A0A6C0LXU7_9ZZZZ</name>
<reference evidence="1" key="1">
    <citation type="journal article" date="2020" name="Nature">
        <title>Giant virus diversity and host interactions through global metagenomics.</title>
        <authorList>
            <person name="Schulz F."/>
            <person name="Roux S."/>
            <person name="Paez-Espino D."/>
            <person name="Jungbluth S."/>
            <person name="Walsh D.A."/>
            <person name="Denef V.J."/>
            <person name="McMahon K.D."/>
            <person name="Konstantinidis K.T."/>
            <person name="Eloe-Fadrosh E.A."/>
            <person name="Kyrpides N.C."/>
            <person name="Woyke T."/>
        </authorList>
    </citation>
    <scope>NUCLEOTIDE SEQUENCE</scope>
    <source>
        <strain evidence="1">GVMAG-S-1016713-123</strain>
    </source>
</reference>
<protein>
    <submittedName>
        <fullName evidence="1">Uncharacterized protein</fullName>
    </submittedName>
</protein>
<accession>A0A6C0LXU7</accession>